<evidence type="ECO:0000313" key="3">
    <source>
        <dbReference type="Proteomes" id="UP000289738"/>
    </source>
</evidence>
<dbReference type="PANTHER" id="PTHR46033:SF8">
    <property type="entry name" value="PROTEIN MAINTENANCE OF MERISTEMS-LIKE"/>
    <property type="match status" value="1"/>
</dbReference>
<dbReference type="EMBL" id="SDMP01000003">
    <property type="protein sequence ID" value="RYR66692.1"/>
    <property type="molecule type" value="Genomic_DNA"/>
</dbReference>
<comment type="caution">
    <text evidence="2">The sequence shown here is derived from an EMBL/GenBank/DDBJ whole genome shotgun (WGS) entry which is preliminary data.</text>
</comment>
<reference evidence="2 3" key="1">
    <citation type="submission" date="2019-01" db="EMBL/GenBank/DDBJ databases">
        <title>Sequencing of cultivated peanut Arachis hypogaea provides insights into genome evolution and oil improvement.</title>
        <authorList>
            <person name="Chen X."/>
        </authorList>
    </citation>
    <scope>NUCLEOTIDE SEQUENCE [LARGE SCALE GENOMIC DNA]</scope>
    <source>
        <strain evidence="3">cv. Fuhuasheng</strain>
        <tissue evidence="2">Leaves</tissue>
    </source>
</reference>
<dbReference type="Pfam" id="PF10536">
    <property type="entry name" value="PMD"/>
    <property type="match status" value="1"/>
</dbReference>
<accession>A0A445DU16</accession>
<dbReference type="Proteomes" id="UP000289738">
    <property type="component" value="Chromosome A03"/>
</dbReference>
<dbReference type="PANTHER" id="PTHR46033">
    <property type="entry name" value="PROTEIN MAIN-LIKE 2"/>
    <property type="match status" value="1"/>
</dbReference>
<name>A0A445DU16_ARAHY</name>
<proteinExistence type="predicted"/>
<feature type="domain" description="Aminotransferase-like plant mobile" evidence="1">
    <location>
        <begin position="2"/>
        <end position="52"/>
    </location>
</feature>
<protein>
    <recommendedName>
        <fullName evidence="1">Aminotransferase-like plant mobile domain-containing protein</fullName>
    </recommendedName>
</protein>
<organism evidence="2 3">
    <name type="scientific">Arachis hypogaea</name>
    <name type="common">Peanut</name>
    <dbReference type="NCBI Taxonomy" id="3818"/>
    <lineage>
        <taxon>Eukaryota</taxon>
        <taxon>Viridiplantae</taxon>
        <taxon>Streptophyta</taxon>
        <taxon>Embryophyta</taxon>
        <taxon>Tracheophyta</taxon>
        <taxon>Spermatophyta</taxon>
        <taxon>Magnoliopsida</taxon>
        <taxon>eudicotyledons</taxon>
        <taxon>Gunneridae</taxon>
        <taxon>Pentapetalae</taxon>
        <taxon>rosids</taxon>
        <taxon>fabids</taxon>
        <taxon>Fabales</taxon>
        <taxon>Fabaceae</taxon>
        <taxon>Papilionoideae</taxon>
        <taxon>50 kb inversion clade</taxon>
        <taxon>dalbergioids sensu lato</taxon>
        <taxon>Dalbergieae</taxon>
        <taxon>Pterocarpus clade</taxon>
        <taxon>Arachis</taxon>
    </lineage>
</organism>
<sequence>MVNALVERWHSDTHTFHLPVSECAVTLEDMAVILGLSTNDLLVTRVTMSTHEALEAECLHQFGVAPRKSDYLDPSTILASILREPRSFPLANRWHNWECEDQCYRFLSLAHFRKSLDDLQEGQFVLEAYGVDRIELNIILADIYMDSVMWSVTVPLISFECIE</sequence>
<dbReference type="GO" id="GO:0010073">
    <property type="term" value="P:meristem maintenance"/>
    <property type="evidence" value="ECO:0007669"/>
    <property type="project" value="InterPro"/>
</dbReference>
<evidence type="ECO:0000313" key="2">
    <source>
        <dbReference type="EMBL" id="RYR66692.1"/>
    </source>
</evidence>
<dbReference type="InterPro" id="IPR044824">
    <property type="entry name" value="MAIN-like"/>
</dbReference>
<dbReference type="AlphaFoldDB" id="A0A445DU16"/>
<dbReference type="InterPro" id="IPR019557">
    <property type="entry name" value="AminoTfrase-like_pln_mobile"/>
</dbReference>
<keyword evidence="3" id="KW-1185">Reference proteome</keyword>
<evidence type="ECO:0000259" key="1">
    <source>
        <dbReference type="Pfam" id="PF10536"/>
    </source>
</evidence>
<gene>
    <name evidence="2" type="ORF">Ahy_A03g012754</name>
</gene>